<dbReference type="GO" id="GO:0016830">
    <property type="term" value="F:carbon-carbon lyase activity"/>
    <property type="evidence" value="ECO:0007669"/>
    <property type="project" value="UniProtKB-UniRule"/>
</dbReference>
<comment type="catalytic activity">
    <reaction evidence="4">
        <text>cyclic dehypoxanthinylfutalosinate = 1,4-dihydroxy-6-naphthoate + dihydroxyacetone</text>
        <dbReference type="Rhea" id="RHEA:33087"/>
        <dbReference type="ChEBI" id="CHEBI:16016"/>
        <dbReference type="ChEBI" id="CHEBI:64254"/>
        <dbReference type="ChEBI" id="CHEBI:64270"/>
        <dbReference type="EC" id="4.1.99.29"/>
    </reaction>
</comment>
<dbReference type="HAMAP" id="MF_00996">
    <property type="entry name" value="MqnD"/>
    <property type="match status" value="1"/>
</dbReference>
<comment type="function">
    <text evidence="4">Catalyzes the conversion of cyclic dehypoxanthine futalosine (cyclic DHFL) into 1,4-dihydroxy-6-naphthoate, a step in the biosynthesis of menaquinone (MK, vitamin K2).</text>
</comment>
<dbReference type="PANTHER" id="PTHR37167">
    <property type="entry name" value="1,4-DIHYDROXY-6-NAPHTOATE SYNTHASE"/>
    <property type="match status" value="1"/>
</dbReference>
<keyword evidence="3 4" id="KW-0456">Lyase</keyword>
<dbReference type="eggNOG" id="COG2107">
    <property type="taxonomic scope" value="Bacteria"/>
</dbReference>
<dbReference type="PATRIC" id="fig|1303518.3.peg.2851"/>
<dbReference type="OrthoDB" id="9809439at2"/>
<dbReference type="UniPathway" id="UPA00079"/>
<dbReference type="InParanoid" id="S0EY75"/>
<dbReference type="EC" id="4.1.99.29" evidence="4"/>
<sequence length="273" mass="30511">MQVVQIGISPCPNDVFIFGALMLGKVGCEGLQFRFDLQDVETLNQAAQQAVFDVVKISCAAYPFCQEQYTILPAGGALGRGVGPLLLSTDGQWQPERVTLVPGEHTTANLLLDFYAKRPLPKIYLPFDRLYNALCRGEATQGVVIHEKRFTYARDGLHLIQDLGAYWEQHTGYPIPLGTILARRSLNLASTFTDLIRASLRYAYAHYEEIFDLCKQHAQDLEDEVIASHIQLYVNDYSDDLGEEGMKAIDYLVRYQKAPSPPIAPSEKPEVKG</sequence>
<dbReference type="Proteomes" id="UP000014227">
    <property type="component" value="Chromosome I"/>
</dbReference>
<proteinExistence type="inferred from homology"/>
<dbReference type="Pfam" id="PF02621">
    <property type="entry name" value="VitK2_biosynth"/>
    <property type="match status" value="1"/>
</dbReference>
<dbReference type="RefSeq" id="WP_016484042.1">
    <property type="nucleotide sequence ID" value="NC_021487.1"/>
</dbReference>
<gene>
    <name evidence="4" type="primary">mqnD</name>
    <name evidence="5" type="ORF">CCALI_02747</name>
</gene>
<evidence type="ECO:0000256" key="4">
    <source>
        <dbReference type="HAMAP-Rule" id="MF_00996"/>
    </source>
</evidence>
<comment type="similarity">
    <text evidence="4">Belongs to the MqnA/MqnD family. MqnD subfamily.</text>
</comment>
<dbReference type="CDD" id="cd13635">
    <property type="entry name" value="PBP2_Ttha1568_Mqnd"/>
    <property type="match status" value="1"/>
</dbReference>
<evidence type="ECO:0000313" key="5">
    <source>
        <dbReference type="EMBL" id="CCW36535.1"/>
    </source>
</evidence>
<dbReference type="GO" id="GO:0009234">
    <property type="term" value="P:menaquinone biosynthetic process"/>
    <property type="evidence" value="ECO:0007669"/>
    <property type="project" value="UniProtKB-UniRule"/>
</dbReference>
<organism evidence="5 6">
    <name type="scientific">Chthonomonas calidirosea (strain DSM 23976 / ICMP 18418 / T49)</name>
    <dbReference type="NCBI Taxonomy" id="1303518"/>
    <lineage>
        <taxon>Bacteria</taxon>
        <taxon>Bacillati</taxon>
        <taxon>Armatimonadota</taxon>
        <taxon>Chthonomonadia</taxon>
        <taxon>Chthonomonadales</taxon>
        <taxon>Chthonomonadaceae</taxon>
        <taxon>Chthonomonas</taxon>
    </lineage>
</organism>
<protein>
    <recommendedName>
        <fullName evidence="4">1,4-dihydroxy-6-naphtoate synthase</fullName>
        <ecNumber evidence="4">4.1.99.29</ecNumber>
    </recommendedName>
    <alternativeName>
        <fullName evidence="4">Menaquinone biosynthetic enzyme MqnD</fullName>
    </alternativeName>
</protein>
<dbReference type="Gene3D" id="3.40.190.10">
    <property type="entry name" value="Periplasmic binding protein-like II"/>
    <property type="match status" value="2"/>
</dbReference>
<comment type="pathway">
    <text evidence="1 4">Quinol/quinone metabolism; menaquinone biosynthesis.</text>
</comment>
<reference evidence="6" key="1">
    <citation type="submission" date="2013-03" db="EMBL/GenBank/DDBJ databases">
        <title>Genome sequence of Chthonomonas calidirosea, the first sequenced genome from the Armatimonadetes phylum (formally candidate division OP10).</title>
        <authorList>
            <person name="Lee K.C.Y."/>
            <person name="Morgan X.C."/>
            <person name="Dunfield P.F."/>
            <person name="Tamas I."/>
            <person name="Houghton K.M."/>
            <person name="Vyssotski M."/>
            <person name="Ryan J.L.J."/>
            <person name="Lagutin K."/>
            <person name="McDonald I.R."/>
            <person name="Stott M.B."/>
        </authorList>
    </citation>
    <scope>NUCLEOTIDE SEQUENCE [LARGE SCALE GENOMIC DNA]</scope>
    <source>
        <strain evidence="6">DSM 23976 / ICMP 18418 / T49</strain>
    </source>
</reference>
<dbReference type="STRING" id="454171.CP488_01340"/>
<dbReference type="InterPro" id="IPR003773">
    <property type="entry name" value="Menaquinone_biosynth"/>
</dbReference>
<evidence type="ECO:0000256" key="3">
    <source>
        <dbReference type="ARBA" id="ARBA00023239"/>
    </source>
</evidence>
<evidence type="ECO:0000313" key="6">
    <source>
        <dbReference type="Proteomes" id="UP000014227"/>
    </source>
</evidence>
<dbReference type="KEGG" id="ccz:CCALI_02747"/>
<dbReference type="InterPro" id="IPR030869">
    <property type="entry name" value="MqnD"/>
</dbReference>
<evidence type="ECO:0000256" key="2">
    <source>
        <dbReference type="ARBA" id="ARBA00022428"/>
    </source>
</evidence>
<accession>S0EY75</accession>
<evidence type="ECO:0000256" key="1">
    <source>
        <dbReference type="ARBA" id="ARBA00004863"/>
    </source>
</evidence>
<dbReference type="EMBL" id="HF951689">
    <property type="protein sequence ID" value="CCW36535.1"/>
    <property type="molecule type" value="Genomic_DNA"/>
</dbReference>
<dbReference type="SUPFAM" id="SSF53850">
    <property type="entry name" value="Periplasmic binding protein-like II"/>
    <property type="match status" value="1"/>
</dbReference>
<name>S0EY75_CHTCT</name>
<dbReference type="PANTHER" id="PTHR37167:SF1">
    <property type="entry name" value="1,4-DIHYDROXY-6-NAPHTOATE SYNTHASE"/>
    <property type="match status" value="1"/>
</dbReference>
<keyword evidence="2 4" id="KW-0474">Menaquinone biosynthesis</keyword>
<feature type="binding site" evidence="4">
    <location>
        <begin position="56"/>
        <end position="58"/>
    </location>
    <ligand>
        <name>substrate</name>
    </ligand>
</feature>
<keyword evidence="6" id="KW-1185">Reference proteome</keyword>
<dbReference type="AlphaFoldDB" id="S0EY75"/>
<dbReference type="HOGENOM" id="CLU_070326_0_0_0"/>
<feature type="active site" description="Proton acceptor" evidence="4">
    <location>
        <position position="146"/>
    </location>
</feature>
<feature type="binding site" evidence="4">
    <location>
        <begin position="107"/>
        <end position="108"/>
    </location>
    <ligand>
        <name>substrate</name>
    </ligand>
</feature>